<evidence type="ECO:0000313" key="3">
    <source>
        <dbReference type="Proteomes" id="UP000624325"/>
    </source>
</evidence>
<name>A0ABQ4CDH1_9ACTN</name>
<dbReference type="EMBL" id="BONC01000069">
    <property type="protein sequence ID" value="GIF60506.1"/>
    <property type="molecule type" value="Genomic_DNA"/>
</dbReference>
<evidence type="ECO:0000256" key="1">
    <source>
        <dbReference type="SAM" id="MobiDB-lite"/>
    </source>
</evidence>
<proteinExistence type="predicted"/>
<keyword evidence="3" id="KW-1185">Reference proteome</keyword>
<protein>
    <submittedName>
        <fullName evidence="2">Uncharacterized protein</fullName>
    </submittedName>
</protein>
<feature type="compositionally biased region" description="Basic and acidic residues" evidence="1">
    <location>
        <begin position="361"/>
        <end position="373"/>
    </location>
</feature>
<reference evidence="2 3" key="1">
    <citation type="submission" date="2021-01" db="EMBL/GenBank/DDBJ databases">
        <title>Whole genome shotgun sequence of Asanoa iriomotensis NBRC 100142.</title>
        <authorList>
            <person name="Komaki H."/>
            <person name="Tamura T."/>
        </authorList>
    </citation>
    <scope>NUCLEOTIDE SEQUENCE [LARGE SCALE GENOMIC DNA]</scope>
    <source>
        <strain evidence="2 3">NBRC 100142</strain>
    </source>
</reference>
<organism evidence="2 3">
    <name type="scientific">Asanoa iriomotensis</name>
    <dbReference type="NCBI Taxonomy" id="234613"/>
    <lineage>
        <taxon>Bacteria</taxon>
        <taxon>Bacillati</taxon>
        <taxon>Actinomycetota</taxon>
        <taxon>Actinomycetes</taxon>
        <taxon>Micromonosporales</taxon>
        <taxon>Micromonosporaceae</taxon>
        <taxon>Asanoa</taxon>
    </lineage>
</organism>
<accession>A0ABQ4CDH1</accession>
<dbReference type="Proteomes" id="UP000624325">
    <property type="component" value="Unassembled WGS sequence"/>
</dbReference>
<gene>
    <name evidence="2" type="ORF">Air01nite_66010</name>
</gene>
<comment type="caution">
    <text evidence="2">The sequence shown here is derived from an EMBL/GenBank/DDBJ whole genome shotgun (WGS) entry which is preliminary data.</text>
</comment>
<sequence>MELELGVDESLLLLRTWQALASGASERIANGLTDHRRTAYLRLDRETLPKLERFLARRTGAGAVAWRALPDIRPAATAALANVEPPSGADLFFLPDVPAHPDPRPRRATRGADAGDLLNLRYPYWDIRPPKSAGFRARLARAVSGKAPAKLHPLEALALEATDPRNGRRAAITAAFRALCERRGTGITQRHEHLLELLAVPAMTRKTPAGDAELAVLLYRAYKLATFARSTRYLDAAHAGWDDGLGVTIPFARSDLDYLPVTMNPKLRGLPVPARWVRLWDRWVEPYDDRHAALFTELTDPARPWLDSRTLKDEPEVAARLGAIFELSAFDVDPGVPTPELVGWLFRLMLYDGVAATMAKQAREARDTDDPRWRPPPRPRVRTTPIPPATVTDGADEELVERLRDRVDLLERGTGRKDRLLRDWFDDEQALYEWTVMFGRATGSGDLDDRVRLLSGLVQAVGMRLKLDEPGHDRIRAFMPSLQALSVNLLNLRPEALPTAFRHTLDVATPATAGAYAANIHRSLAIAHSKRHRYVEALADLAQANAWLEAAQHLSPRSERAVLAATETAQQLALQGNGLHVRVFEWFIGHPARAMPGSDSTDLRVRRKLRAFSSQALTSASTALTTLELLQDRFDLPARRDPTRAATAGWQVNTRLMYMRALLWRAMVLALDAADRRRSAAERQQYARSADALCDYVPVLYREVTGLPLSVPNLCELTRISLAHAFMRRLAFMWPAPARADLLPAHLARPARHRRFDVEAASRYLLAHHHKAGALAQITYAPLRKVLDERSRPADWDGDSPYARWSRLPETVTGLRRTFVPAQLLRLPNVPSPVPTARLWVTRPDGAAST</sequence>
<evidence type="ECO:0000313" key="2">
    <source>
        <dbReference type="EMBL" id="GIF60506.1"/>
    </source>
</evidence>
<feature type="region of interest" description="Disordered" evidence="1">
    <location>
        <begin position="361"/>
        <end position="395"/>
    </location>
</feature>